<gene>
    <name evidence="11" type="primary">kdpC</name>
    <name evidence="13" type="ORF">R4I43_05360</name>
</gene>
<organism evidence="13 14">
    <name type="scientific">Saccharopolyspora mangrovi</name>
    <dbReference type="NCBI Taxonomy" id="3082379"/>
    <lineage>
        <taxon>Bacteria</taxon>
        <taxon>Bacillati</taxon>
        <taxon>Actinomycetota</taxon>
        <taxon>Actinomycetes</taxon>
        <taxon>Pseudonocardiales</taxon>
        <taxon>Pseudonocardiaceae</taxon>
        <taxon>Saccharopolyspora</taxon>
    </lineage>
</organism>
<accession>A0ABU6A5H6</accession>
<evidence type="ECO:0000256" key="6">
    <source>
        <dbReference type="ARBA" id="ARBA00022840"/>
    </source>
</evidence>
<evidence type="ECO:0000256" key="12">
    <source>
        <dbReference type="SAM" id="MobiDB-lite"/>
    </source>
</evidence>
<evidence type="ECO:0000256" key="10">
    <source>
        <dbReference type="ARBA" id="ARBA00023136"/>
    </source>
</evidence>
<comment type="similarity">
    <text evidence="11">Belongs to the KdpC family.</text>
</comment>
<name>A0ABU6A5H6_9PSEU</name>
<comment type="caution">
    <text evidence="13">The sequence shown here is derived from an EMBL/GenBank/DDBJ whole genome shotgun (WGS) entry which is preliminary data.</text>
</comment>
<keyword evidence="4 11" id="KW-0812">Transmembrane</keyword>
<keyword evidence="3 11" id="KW-0633">Potassium transport</keyword>
<keyword evidence="2 11" id="KW-1003">Cell membrane</keyword>
<comment type="subcellular location">
    <subcellularLocation>
        <location evidence="11">Cell membrane</location>
        <topology evidence="11">Single-pass membrane protein</topology>
    </subcellularLocation>
</comment>
<proteinExistence type="inferred from homology"/>
<keyword evidence="14" id="KW-1185">Reference proteome</keyword>
<evidence type="ECO:0000313" key="14">
    <source>
        <dbReference type="Proteomes" id="UP001327093"/>
    </source>
</evidence>
<reference evidence="13 14" key="1">
    <citation type="submission" date="2023-10" db="EMBL/GenBank/DDBJ databases">
        <title>Saccharopolyspora sp. nov., isolated from mangrove soil.</title>
        <authorList>
            <person name="Lu Y."/>
            <person name="Liu W."/>
        </authorList>
    </citation>
    <scope>NUCLEOTIDE SEQUENCE [LARGE SCALE GENOMIC DNA]</scope>
    <source>
        <strain evidence="13 14">S2-29</strain>
    </source>
</reference>
<comment type="subunit">
    <text evidence="11">The system is composed of three essential subunits: KdpA, KdpB and KdpC.</text>
</comment>
<feature type="region of interest" description="Disordered" evidence="12">
    <location>
        <begin position="77"/>
        <end position="104"/>
    </location>
</feature>
<dbReference type="Proteomes" id="UP001327093">
    <property type="component" value="Unassembled WGS sequence"/>
</dbReference>
<dbReference type="PIRSF" id="PIRSF001296">
    <property type="entry name" value="K_ATPase_KdpC"/>
    <property type="match status" value="1"/>
</dbReference>
<evidence type="ECO:0000256" key="8">
    <source>
        <dbReference type="ARBA" id="ARBA00022989"/>
    </source>
</evidence>
<dbReference type="EMBL" id="JAWLNX010000003">
    <property type="protein sequence ID" value="MEB3366822.1"/>
    <property type="molecule type" value="Genomic_DNA"/>
</dbReference>
<evidence type="ECO:0000256" key="11">
    <source>
        <dbReference type="HAMAP-Rule" id="MF_00276"/>
    </source>
</evidence>
<dbReference type="HAMAP" id="MF_00276">
    <property type="entry name" value="KdpC"/>
    <property type="match status" value="1"/>
</dbReference>
<dbReference type="Pfam" id="PF02669">
    <property type="entry name" value="KdpC"/>
    <property type="match status" value="1"/>
</dbReference>
<dbReference type="PANTHER" id="PTHR30042">
    <property type="entry name" value="POTASSIUM-TRANSPORTING ATPASE C CHAIN"/>
    <property type="match status" value="1"/>
</dbReference>
<evidence type="ECO:0000256" key="5">
    <source>
        <dbReference type="ARBA" id="ARBA00022741"/>
    </source>
</evidence>
<evidence type="ECO:0000256" key="4">
    <source>
        <dbReference type="ARBA" id="ARBA00022692"/>
    </source>
</evidence>
<keyword evidence="8 11" id="KW-1133">Transmembrane helix</keyword>
<keyword evidence="10 11" id="KW-0472">Membrane</keyword>
<comment type="function">
    <text evidence="11">Part of the high-affinity ATP-driven potassium transport (or Kdp) system, which catalyzes the hydrolysis of ATP coupled with the electrogenic transport of potassium into the cytoplasm. This subunit acts as a catalytic chaperone that increases the ATP-binding affinity of the ATP-hydrolyzing subunit KdpB by the formation of a transient KdpB/KdpC/ATP ternary complex.</text>
</comment>
<sequence>MNAMVRQALAGLRLLLVATVLLGIGYPMAVWGISRVPGLAAHAEGSQVVVDGRVVGSSLIGIDPVAADAARDPFFHTRPSASAEGSLGPGDPATSGGSNRGGFNDDLLAAVQERRTAIAAREGVAPDAVPADAVTASASGVDPHISPDYARLQAPRVAKVTGLPLAEVHRLVADCERGGLLAPRTVNVTTLNVAVHDARFR</sequence>
<keyword evidence="7 11" id="KW-0630">Potassium</keyword>
<evidence type="ECO:0000313" key="13">
    <source>
        <dbReference type="EMBL" id="MEB3366822.1"/>
    </source>
</evidence>
<keyword evidence="1 11" id="KW-0813">Transport</keyword>
<evidence type="ECO:0000256" key="3">
    <source>
        <dbReference type="ARBA" id="ARBA00022538"/>
    </source>
</evidence>
<evidence type="ECO:0000256" key="7">
    <source>
        <dbReference type="ARBA" id="ARBA00022958"/>
    </source>
</evidence>
<keyword evidence="6 11" id="KW-0067">ATP-binding</keyword>
<keyword evidence="5 11" id="KW-0547">Nucleotide-binding</keyword>
<keyword evidence="9 11" id="KW-0406">Ion transport</keyword>
<evidence type="ECO:0000256" key="2">
    <source>
        <dbReference type="ARBA" id="ARBA00022475"/>
    </source>
</evidence>
<evidence type="ECO:0000256" key="1">
    <source>
        <dbReference type="ARBA" id="ARBA00022448"/>
    </source>
</evidence>
<dbReference type="PANTHER" id="PTHR30042:SF2">
    <property type="entry name" value="POTASSIUM-TRANSPORTING ATPASE KDPC SUBUNIT"/>
    <property type="match status" value="1"/>
</dbReference>
<evidence type="ECO:0000256" key="9">
    <source>
        <dbReference type="ARBA" id="ARBA00023065"/>
    </source>
</evidence>
<dbReference type="InterPro" id="IPR003820">
    <property type="entry name" value="KdpC"/>
</dbReference>
<protein>
    <recommendedName>
        <fullName evidence="11">Potassium-transporting ATPase KdpC subunit</fullName>
    </recommendedName>
    <alternativeName>
        <fullName evidence="11">ATP phosphohydrolase [potassium-transporting] C chain</fullName>
    </alternativeName>
    <alternativeName>
        <fullName evidence="11">Potassium-binding and translocating subunit C</fullName>
    </alternativeName>
    <alternativeName>
        <fullName evidence="11">Potassium-translocating ATPase C chain</fullName>
    </alternativeName>
</protein>